<accession>A0ABS8WT43</accession>
<dbReference type="EMBL" id="JACEIK010010546">
    <property type="protein sequence ID" value="MCE3215240.1"/>
    <property type="molecule type" value="Genomic_DNA"/>
</dbReference>
<organism evidence="1 2">
    <name type="scientific">Datura stramonium</name>
    <name type="common">Jimsonweed</name>
    <name type="synonym">Common thornapple</name>
    <dbReference type="NCBI Taxonomy" id="4076"/>
    <lineage>
        <taxon>Eukaryota</taxon>
        <taxon>Viridiplantae</taxon>
        <taxon>Streptophyta</taxon>
        <taxon>Embryophyta</taxon>
        <taxon>Tracheophyta</taxon>
        <taxon>Spermatophyta</taxon>
        <taxon>Magnoliopsida</taxon>
        <taxon>eudicotyledons</taxon>
        <taxon>Gunneridae</taxon>
        <taxon>Pentapetalae</taxon>
        <taxon>asterids</taxon>
        <taxon>lamiids</taxon>
        <taxon>Solanales</taxon>
        <taxon>Solanaceae</taxon>
        <taxon>Solanoideae</taxon>
        <taxon>Datureae</taxon>
        <taxon>Datura</taxon>
    </lineage>
</organism>
<sequence>MHSWYLPKDFVAYETDGAPLAQHLNEPTPEMSGHVFEEVLHLMSIKNVMKDVFDNLDKLFSKVDVVKGTIAFLGADMRVMKGMASLSSTDMRFLDKAMATLHTTRGPIDELLGGLEEDEEEEK</sequence>
<proteinExistence type="predicted"/>
<dbReference type="Proteomes" id="UP000823775">
    <property type="component" value="Unassembled WGS sequence"/>
</dbReference>
<reference evidence="1 2" key="1">
    <citation type="journal article" date="2021" name="BMC Genomics">
        <title>Datura genome reveals duplications of psychoactive alkaloid biosynthetic genes and high mutation rate following tissue culture.</title>
        <authorList>
            <person name="Rajewski A."/>
            <person name="Carter-House D."/>
            <person name="Stajich J."/>
            <person name="Litt A."/>
        </authorList>
    </citation>
    <scope>NUCLEOTIDE SEQUENCE [LARGE SCALE GENOMIC DNA]</scope>
    <source>
        <strain evidence="1">AR-01</strain>
    </source>
</reference>
<keyword evidence="2" id="KW-1185">Reference proteome</keyword>
<protein>
    <submittedName>
        <fullName evidence="1">Uncharacterized protein</fullName>
    </submittedName>
</protein>
<evidence type="ECO:0000313" key="1">
    <source>
        <dbReference type="EMBL" id="MCE3215240.1"/>
    </source>
</evidence>
<gene>
    <name evidence="1" type="ORF">HAX54_001428</name>
</gene>
<comment type="caution">
    <text evidence="1">The sequence shown here is derived from an EMBL/GenBank/DDBJ whole genome shotgun (WGS) entry which is preliminary data.</text>
</comment>
<name>A0ABS8WT43_DATST</name>
<evidence type="ECO:0000313" key="2">
    <source>
        <dbReference type="Proteomes" id="UP000823775"/>
    </source>
</evidence>